<dbReference type="SUPFAM" id="SSF53756">
    <property type="entry name" value="UDP-Glycosyltransferase/glycogen phosphorylase"/>
    <property type="match status" value="1"/>
</dbReference>
<evidence type="ECO:0000256" key="6">
    <source>
        <dbReference type="ARBA" id="ARBA00022676"/>
    </source>
</evidence>
<evidence type="ECO:0000256" key="7">
    <source>
        <dbReference type="ARBA" id="ARBA00022679"/>
    </source>
</evidence>
<dbReference type="Proteomes" id="UP000317778">
    <property type="component" value="Unassembled WGS sequence"/>
</dbReference>
<evidence type="ECO:0000256" key="2">
    <source>
        <dbReference type="ARBA" id="ARBA00012687"/>
    </source>
</evidence>
<dbReference type="PANTHER" id="PTHR30372">
    <property type="entry name" value="LIPID-A-DISACCHARIDE SYNTHASE"/>
    <property type="match status" value="1"/>
</dbReference>
<accession>A0A532V2H7</accession>
<proteinExistence type="predicted"/>
<dbReference type="EMBL" id="NJBO01000014">
    <property type="protein sequence ID" value="TKJ41368.1"/>
    <property type="molecule type" value="Genomic_DNA"/>
</dbReference>
<evidence type="ECO:0000256" key="1">
    <source>
        <dbReference type="ARBA" id="ARBA00002056"/>
    </source>
</evidence>
<name>A0A532V2H7_UNCT6</name>
<keyword evidence="5" id="KW-0441">Lipid A biosynthesis</keyword>
<comment type="caution">
    <text evidence="10">The sequence shown here is derived from an EMBL/GenBank/DDBJ whole genome shotgun (WGS) entry which is preliminary data.</text>
</comment>
<keyword evidence="4" id="KW-0444">Lipid biosynthesis</keyword>
<evidence type="ECO:0000256" key="3">
    <source>
        <dbReference type="ARBA" id="ARBA00020902"/>
    </source>
</evidence>
<dbReference type="GO" id="GO:0005543">
    <property type="term" value="F:phospholipid binding"/>
    <property type="evidence" value="ECO:0007669"/>
    <property type="project" value="TreeGrafter"/>
</dbReference>
<dbReference type="GO" id="GO:0008915">
    <property type="term" value="F:lipid-A-disaccharide synthase activity"/>
    <property type="evidence" value="ECO:0007669"/>
    <property type="project" value="UniProtKB-EC"/>
</dbReference>
<reference evidence="10 11" key="1">
    <citation type="submission" date="2017-06" db="EMBL/GenBank/DDBJ databases">
        <title>Novel microbial phyla capable of carbon fixation and sulfur reduction in deep-sea sediments.</title>
        <authorList>
            <person name="Huang J."/>
            <person name="Baker B."/>
            <person name="Wang Y."/>
        </authorList>
    </citation>
    <scope>NUCLEOTIDE SEQUENCE [LARGE SCALE GENOMIC DNA]</scope>
    <source>
        <strain evidence="10">B3_TA06</strain>
    </source>
</reference>
<evidence type="ECO:0000256" key="4">
    <source>
        <dbReference type="ARBA" id="ARBA00022516"/>
    </source>
</evidence>
<keyword evidence="8" id="KW-0443">Lipid metabolism</keyword>
<dbReference type="GO" id="GO:0016020">
    <property type="term" value="C:membrane"/>
    <property type="evidence" value="ECO:0007669"/>
    <property type="project" value="GOC"/>
</dbReference>
<comment type="catalytic activity">
    <reaction evidence="9">
        <text>a lipid X + a UDP-2-N,3-O-bis[(3R)-3-hydroxyacyl]-alpha-D-glucosamine = a lipid A disaccharide + UDP + H(+)</text>
        <dbReference type="Rhea" id="RHEA:67828"/>
        <dbReference type="ChEBI" id="CHEBI:15378"/>
        <dbReference type="ChEBI" id="CHEBI:58223"/>
        <dbReference type="ChEBI" id="CHEBI:137748"/>
        <dbReference type="ChEBI" id="CHEBI:176338"/>
        <dbReference type="ChEBI" id="CHEBI:176343"/>
        <dbReference type="EC" id="2.4.1.182"/>
    </reaction>
</comment>
<organism evidence="10 11">
    <name type="scientific">candidate division TA06 bacterium B3_TA06</name>
    <dbReference type="NCBI Taxonomy" id="2012487"/>
    <lineage>
        <taxon>Bacteria</taxon>
        <taxon>Bacteria division TA06</taxon>
    </lineage>
</organism>
<evidence type="ECO:0000256" key="9">
    <source>
        <dbReference type="ARBA" id="ARBA00048975"/>
    </source>
</evidence>
<dbReference type="EC" id="2.4.1.182" evidence="2"/>
<dbReference type="GO" id="GO:0009245">
    <property type="term" value="P:lipid A biosynthetic process"/>
    <property type="evidence" value="ECO:0007669"/>
    <property type="project" value="UniProtKB-KW"/>
</dbReference>
<comment type="function">
    <text evidence="1">Condensation of UDP-2,3-diacylglucosamine and 2,3-diacylglucosamine-1-phosphate to form lipid A disaccharide, a precursor of lipid A, a phosphorylated glycolipid that anchors the lipopolysaccharide to the outer membrane of the cell.</text>
</comment>
<protein>
    <recommendedName>
        <fullName evidence="3">Lipid-A-disaccharide synthase</fullName>
        <ecNumber evidence="2">2.4.1.182</ecNumber>
    </recommendedName>
</protein>
<evidence type="ECO:0000256" key="5">
    <source>
        <dbReference type="ARBA" id="ARBA00022556"/>
    </source>
</evidence>
<keyword evidence="6" id="KW-0328">Glycosyltransferase</keyword>
<dbReference type="PANTHER" id="PTHR30372:SF4">
    <property type="entry name" value="LIPID-A-DISACCHARIDE SYNTHASE, MITOCHONDRIAL-RELATED"/>
    <property type="match status" value="1"/>
</dbReference>
<dbReference type="Pfam" id="PF02684">
    <property type="entry name" value="LpxB"/>
    <property type="match status" value="1"/>
</dbReference>
<dbReference type="InterPro" id="IPR003835">
    <property type="entry name" value="Glyco_trans_19"/>
</dbReference>
<gene>
    <name evidence="10" type="ORF">CEE36_08620</name>
</gene>
<sequence length="340" mass="37842">MGLVRKRVYISTAERSGALYAGLISQELKKAGTQIIWPAALQESDAPVGFAAGIEGAGEALVRMKRIEREVRRVKPDVFLAVAWSEPNTILGLRLRDLKGMRRVFFAPPQLWAWGRFRATLLRKGYHSLLCLYPREAAFLGSLGLPARFTGNPLVEHLTPYFDVKRKTSRASRRSIALLAGSRPSEQSRHKTLLKGFRDAWKQLYPKDRAIWLFLTEGEAKDASFLLEGYDKATGGSTRYRALASADLAVVASGTACLETALLGIPQVVFYSLPRLEVALIRMLARVKHFALPNVIIAEDAVPELLNPHVGDLVEEAKLTICKPKEARELAIRLRKELTT</sequence>
<evidence type="ECO:0000313" key="11">
    <source>
        <dbReference type="Proteomes" id="UP000317778"/>
    </source>
</evidence>
<evidence type="ECO:0000256" key="8">
    <source>
        <dbReference type="ARBA" id="ARBA00023098"/>
    </source>
</evidence>
<keyword evidence="7" id="KW-0808">Transferase</keyword>
<dbReference type="AlphaFoldDB" id="A0A532V2H7"/>
<evidence type="ECO:0000313" key="10">
    <source>
        <dbReference type="EMBL" id="TKJ41368.1"/>
    </source>
</evidence>